<gene>
    <name evidence="2" type="ORF">JI741_13825</name>
</gene>
<dbReference type="Proteomes" id="UP000613030">
    <property type="component" value="Unassembled WGS sequence"/>
</dbReference>
<proteinExistence type="predicted"/>
<evidence type="ECO:0000313" key="3">
    <source>
        <dbReference type="Proteomes" id="UP000613030"/>
    </source>
</evidence>
<reference evidence="2 3" key="1">
    <citation type="submission" date="2021-01" db="EMBL/GenBank/DDBJ databases">
        <title>Chryseolinea sp. Jin1 Genome sequencing and assembly.</title>
        <authorList>
            <person name="Kim I."/>
        </authorList>
    </citation>
    <scope>NUCLEOTIDE SEQUENCE [LARGE SCALE GENOMIC DNA]</scope>
    <source>
        <strain evidence="2 3">Jin1</strain>
    </source>
</reference>
<feature type="compositionally biased region" description="Polar residues" evidence="1">
    <location>
        <begin position="32"/>
        <end position="49"/>
    </location>
</feature>
<comment type="caution">
    <text evidence="2">The sequence shown here is derived from an EMBL/GenBank/DDBJ whole genome shotgun (WGS) entry which is preliminary data.</text>
</comment>
<dbReference type="EMBL" id="JAERRB010000004">
    <property type="protein sequence ID" value="MBL0742304.1"/>
    <property type="molecule type" value="Genomic_DNA"/>
</dbReference>
<organism evidence="2 3">
    <name type="scientific">Chryseolinea lacunae</name>
    <dbReference type="NCBI Taxonomy" id="2801331"/>
    <lineage>
        <taxon>Bacteria</taxon>
        <taxon>Pseudomonadati</taxon>
        <taxon>Bacteroidota</taxon>
        <taxon>Cytophagia</taxon>
        <taxon>Cytophagales</taxon>
        <taxon>Fulvivirgaceae</taxon>
        <taxon>Chryseolinea</taxon>
    </lineage>
</organism>
<evidence type="ECO:0000256" key="1">
    <source>
        <dbReference type="SAM" id="MobiDB-lite"/>
    </source>
</evidence>
<evidence type="ECO:0008006" key="4">
    <source>
        <dbReference type="Google" id="ProtNLM"/>
    </source>
</evidence>
<dbReference type="RefSeq" id="WP_202010397.1">
    <property type="nucleotide sequence ID" value="NZ_JAERRB010000004.1"/>
</dbReference>
<protein>
    <recommendedName>
        <fullName evidence="4">Secreted protein</fullName>
    </recommendedName>
</protein>
<sequence>MRYLLIIVFLVLGTAAMAQSSKKKRKKADASEQSGVPQQQQPNSLNPTSTEEESMPREPKRKRSRSNGPTYDNERQYYDRMEAVAKARRKSERAMADPQYSNPMYFGHKRPPKKHKPGKMKYCKECGLRH</sequence>
<keyword evidence="3" id="KW-1185">Reference proteome</keyword>
<feature type="region of interest" description="Disordered" evidence="1">
    <location>
        <begin position="19"/>
        <end position="120"/>
    </location>
</feature>
<evidence type="ECO:0000313" key="2">
    <source>
        <dbReference type="EMBL" id="MBL0742304.1"/>
    </source>
</evidence>
<accession>A0ABS1KS62</accession>
<feature type="compositionally biased region" description="Basic residues" evidence="1">
    <location>
        <begin position="107"/>
        <end position="120"/>
    </location>
</feature>
<name>A0ABS1KS62_9BACT</name>
<feature type="compositionally biased region" description="Basic and acidic residues" evidence="1">
    <location>
        <begin position="72"/>
        <end position="85"/>
    </location>
</feature>